<evidence type="ECO:0000313" key="8">
    <source>
        <dbReference type="Proteomes" id="UP001063782"/>
    </source>
</evidence>
<dbReference type="InterPro" id="IPR036086">
    <property type="entry name" value="ParB/Sulfiredoxin_sf"/>
</dbReference>
<evidence type="ECO:0000256" key="5">
    <source>
        <dbReference type="ARBA" id="ARBA00025472"/>
    </source>
</evidence>
<feature type="domain" description="ParB-like N-terminal" evidence="6">
    <location>
        <begin position="64"/>
        <end position="162"/>
    </location>
</feature>
<dbReference type="EMBL" id="CP089977">
    <property type="protein sequence ID" value="UXZ05291.1"/>
    <property type="molecule type" value="Genomic_DNA"/>
</dbReference>
<evidence type="ECO:0000256" key="4">
    <source>
        <dbReference type="ARBA" id="ARBA00023125"/>
    </source>
</evidence>
<evidence type="ECO:0000256" key="2">
    <source>
        <dbReference type="ARBA" id="ARBA00022372"/>
    </source>
</evidence>
<comment type="function">
    <text evidence="5">Involved in chromosome partition. Localize to both poles of the predivisional cell following completion of DNA replication. Binds to the DNA origin of replication.</text>
</comment>
<dbReference type="SUPFAM" id="SSF110849">
    <property type="entry name" value="ParB/Sulfiredoxin"/>
    <property type="match status" value="1"/>
</dbReference>
<dbReference type="NCBIfam" id="TIGR00180">
    <property type="entry name" value="parB_part"/>
    <property type="match status" value="1"/>
</dbReference>
<dbReference type="Gene3D" id="1.10.10.2830">
    <property type="match status" value="1"/>
</dbReference>
<dbReference type="Pfam" id="PF17762">
    <property type="entry name" value="HTH_ParB"/>
    <property type="match status" value="1"/>
</dbReference>
<evidence type="ECO:0000259" key="6">
    <source>
        <dbReference type="SMART" id="SM00470"/>
    </source>
</evidence>
<dbReference type="PANTHER" id="PTHR33375">
    <property type="entry name" value="CHROMOSOME-PARTITIONING PROTEIN PARB-RELATED"/>
    <property type="match status" value="1"/>
</dbReference>
<gene>
    <name evidence="7" type="ORF">LU297_02235</name>
</gene>
<dbReference type="Gene3D" id="3.90.1530.30">
    <property type="match status" value="1"/>
</dbReference>
<evidence type="ECO:0000256" key="1">
    <source>
        <dbReference type="ARBA" id="ARBA00006295"/>
    </source>
</evidence>
<accession>A0ABY6F5C3</accession>
<organism evidence="7 8">
    <name type="scientific">Moraxella nasicaprae</name>
    <dbReference type="NCBI Taxonomy" id="2904122"/>
    <lineage>
        <taxon>Bacteria</taxon>
        <taxon>Pseudomonadati</taxon>
        <taxon>Pseudomonadota</taxon>
        <taxon>Gammaproteobacteria</taxon>
        <taxon>Moraxellales</taxon>
        <taxon>Moraxellaceae</taxon>
        <taxon>Moraxella</taxon>
    </lineage>
</organism>
<dbReference type="InterPro" id="IPR050336">
    <property type="entry name" value="Chromosome_partition/occlusion"/>
</dbReference>
<dbReference type="Proteomes" id="UP001063782">
    <property type="component" value="Chromosome"/>
</dbReference>
<sequence length="324" mass="35709">MVKKRGLGVNKGLDALLSKVNLEKQIAQGQLTPKKTDTPNNKKTIVDNQADMVLTQDGEKVALVQIATNRLQSGKYQPRKEMKEEALAELAASIRQHGVMQPIVIRPLLSDEDKTSQTVTHEIIAGERRWRAAKLAGLDSIPAIERVLDDEIAIALALIENIQREDLNVLEQAAALQRFHTEFGMSHATIASVVGKARATVTNLLRLNQLHDTVKDYMLQGLLDMGHARALLSLPNAQQPIIAKKIIDGHLTVRDTEKLVKSIINPEPKIAPIIDHEVLALSQQISDALGATVKLKQGKDGKGSVEIFFYSHDELSELIDKLSH</sequence>
<dbReference type="InterPro" id="IPR041468">
    <property type="entry name" value="HTH_ParB/Spo0J"/>
</dbReference>
<dbReference type="Pfam" id="PF23552">
    <property type="entry name" value="ParB_C"/>
    <property type="match status" value="1"/>
</dbReference>
<dbReference type="CDD" id="cd16393">
    <property type="entry name" value="SPO0J_N"/>
    <property type="match status" value="1"/>
</dbReference>
<dbReference type="InterPro" id="IPR057240">
    <property type="entry name" value="ParB_dimer_C"/>
</dbReference>
<protein>
    <recommendedName>
        <fullName evidence="2">Probable chromosome-partitioning protein ParB</fullName>
    </recommendedName>
</protein>
<dbReference type="SUPFAM" id="SSF109709">
    <property type="entry name" value="KorB DNA-binding domain-like"/>
    <property type="match status" value="1"/>
</dbReference>
<proteinExistence type="inferred from homology"/>
<dbReference type="SMART" id="SM00470">
    <property type="entry name" value="ParB"/>
    <property type="match status" value="1"/>
</dbReference>
<comment type="similarity">
    <text evidence="1">Belongs to the ParB family.</text>
</comment>
<dbReference type="InterPro" id="IPR003115">
    <property type="entry name" value="ParB_N"/>
</dbReference>
<evidence type="ECO:0000313" key="7">
    <source>
        <dbReference type="EMBL" id="UXZ05291.1"/>
    </source>
</evidence>
<dbReference type="RefSeq" id="WP_263076792.1">
    <property type="nucleotide sequence ID" value="NZ_CP089977.1"/>
</dbReference>
<keyword evidence="8" id="KW-1185">Reference proteome</keyword>
<name>A0ABY6F5C3_9GAMM</name>
<reference evidence="7" key="1">
    <citation type="submission" date="2021-12" db="EMBL/GenBank/DDBJ databases">
        <title>taxonomy of Moraxella sp. ZY201224.</title>
        <authorList>
            <person name="Li F."/>
        </authorList>
    </citation>
    <scope>NUCLEOTIDE SEQUENCE</scope>
    <source>
        <strain evidence="7">ZY201224</strain>
    </source>
</reference>
<keyword evidence="4" id="KW-0238">DNA-binding</keyword>
<dbReference type="InterPro" id="IPR004437">
    <property type="entry name" value="ParB/RepB/Spo0J"/>
</dbReference>
<dbReference type="Pfam" id="PF02195">
    <property type="entry name" value="ParB_N"/>
    <property type="match status" value="1"/>
</dbReference>
<dbReference type="PANTHER" id="PTHR33375:SF1">
    <property type="entry name" value="CHROMOSOME-PARTITIONING PROTEIN PARB-RELATED"/>
    <property type="match status" value="1"/>
</dbReference>
<keyword evidence="3" id="KW-0159">Chromosome partition</keyword>
<evidence type="ECO:0000256" key="3">
    <source>
        <dbReference type="ARBA" id="ARBA00022829"/>
    </source>
</evidence>